<dbReference type="CDD" id="cd16892">
    <property type="entry name" value="LT_VirB1-like"/>
    <property type="match status" value="1"/>
</dbReference>
<feature type="domain" description="Transglycosylase SLT" evidence="4">
    <location>
        <begin position="50"/>
        <end position="169"/>
    </location>
</feature>
<feature type="compositionally biased region" description="Pro residues" evidence="2">
    <location>
        <begin position="244"/>
        <end position="254"/>
    </location>
</feature>
<evidence type="ECO:0000313" key="6">
    <source>
        <dbReference type="Proteomes" id="UP000264120"/>
    </source>
</evidence>
<dbReference type="KEGG" id="ksc:CD178_01249"/>
<proteinExistence type="inferred from homology"/>
<comment type="similarity">
    <text evidence="1">Belongs to the virb1 family.</text>
</comment>
<evidence type="ECO:0000256" key="1">
    <source>
        <dbReference type="ARBA" id="ARBA00009387"/>
    </source>
</evidence>
<evidence type="ECO:0000259" key="4">
    <source>
        <dbReference type="Pfam" id="PF01464"/>
    </source>
</evidence>
<dbReference type="AlphaFoldDB" id="A0A347WAZ0"/>
<dbReference type="Gene3D" id="1.10.530.10">
    <property type="match status" value="1"/>
</dbReference>
<protein>
    <submittedName>
        <fullName evidence="5">Type IV secretion system protein virB1</fullName>
    </submittedName>
</protein>
<dbReference type="Proteomes" id="UP000264120">
    <property type="component" value="Chromosome"/>
</dbReference>
<dbReference type="Pfam" id="PF01464">
    <property type="entry name" value="SLT"/>
    <property type="match status" value="1"/>
</dbReference>
<sequence>MLCKSGTEKAQSCWRMGLVMLCASAAPTWATTIPATETMSPVEALGRRCAPDLSPRTLALMIRQESAGVPWAVHVNGRYRLPRAPASMAEAAATVRWLADHGHDFDIGLLQVNSRTITRLGLSPAAVLEPCRNLHVASHVLHDCYSAQPLSGTTQDRLRHALSCYNTGSPVRGLRNGYVAGLLALAARHDSTPETLMIPALEAPPPADGGRTRPTPIAPPATDGPQDSPRGRDAFTQAPEDVFTPPPHPPAPAQ</sequence>
<dbReference type="InterPro" id="IPR008258">
    <property type="entry name" value="Transglycosylase_SLT_dom_1"/>
</dbReference>
<dbReference type="OrthoDB" id="8277605at2"/>
<dbReference type="InterPro" id="IPR023346">
    <property type="entry name" value="Lysozyme-like_dom_sf"/>
</dbReference>
<evidence type="ECO:0000256" key="3">
    <source>
        <dbReference type="SAM" id="SignalP"/>
    </source>
</evidence>
<feature type="signal peptide" evidence="3">
    <location>
        <begin position="1"/>
        <end position="25"/>
    </location>
</feature>
<evidence type="ECO:0000313" key="5">
    <source>
        <dbReference type="EMBL" id="AXY22033.1"/>
    </source>
</evidence>
<name>A0A347WAZ0_9PROT</name>
<dbReference type="SUPFAM" id="SSF53955">
    <property type="entry name" value="Lysozyme-like"/>
    <property type="match status" value="1"/>
</dbReference>
<feature type="region of interest" description="Disordered" evidence="2">
    <location>
        <begin position="199"/>
        <end position="254"/>
    </location>
</feature>
<accession>A0A347WAZ0</accession>
<organism evidence="5 6">
    <name type="scientific">Komagataeibacter saccharivorans</name>
    <dbReference type="NCBI Taxonomy" id="265959"/>
    <lineage>
        <taxon>Bacteria</taxon>
        <taxon>Pseudomonadati</taxon>
        <taxon>Pseudomonadota</taxon>
        <taxon>Alphaproteobacteria</taxon>
        <taxon>Acetobacterales</taxon>
        <taxon>Acetobacteraceae</taxon>
        <taxon>Komagataeibacter</taxon>
    </lineage>
</organism>
<reference evidence="5 6" key="1">
    <citation type="submission" date="2017-08" db="EMBL/GenBank/DDBJ databases">
        <title>Complete genome sequence of Gluconacetobacter saccharivorans CV1 isolated from Fermented Vinegar.</title>
        <authorList>
            <person name="Kim S.-Y."/>
        </authorList>
    </citation>
    <scope>NUCLEOTIDE SEQUENCE [LARGE SCALE GENOMIC DNA]</scope>
    <source>
        <strain evidence="5 6">CV1</strain>
    </source>
</reference>
<feature type="chain" id="PRO_5016601619" evidence="3">
    <location>
        <begin position="26"/>
        <end position="254"/>
    </location>
</feature>
<gene>
    <name evidence="5" type="primary">virB1</name>
    <name evidence="5" type="ORF">CD178_01249</name>
</gene>
<evidence type="ECO:0000256" key="2">
    <source>
        <dbReference type="SAM" id="MobiDB-lite"/>
    </source>
</evidence>
<keyword evidence="3" id="KW-0732">Signal</keyword>
<dbReference type="EMBL" id="CP023036">
    <property type="protein sequence ID" value="AXY22033.1"/>
    <property type="molecule type" value="Genomic_DNA"/>
</dbReference>
<keyword evidence="6" id="KW-1185">Reference proteome</keyword>